<dbReference type="SUPFAM" id="SSF48019">
    <property type="entry name" value="post-AAA+ oligomerization domain-like"/>
    <property type="match status" value="1"/>
</dbReference>
<evidence type="ECO:0000259" key="9">
    <source>
        <dbReference type="Pfam" id="PF06144"/>
    </source>
</evidence>
<dbReference type="GO" id="GO:0009360">
    <property type="term" value="C:DNA polymerase III complex"/>
    <property type="evidence" value="ECO:0007669"/>
    <property type="project" value="InterPro"/>
</dbReference>
<proteinExistence type="inferred from homology"/>
<keyword evidence="3" id="KW-0808">Transferase</keyword>
<keyword evidence="4" id="KW-0548">Nucleotidyltransferase</keyword>
<dbReference type="InterPro" id="IPR010372">
    <property type="entry name" value="DNA_pol3_delta_N"/>
</dbReference>
<evidence type="ECO:0000256" key="5">
    <source>
        <dbReference type="ARBA" id="ARBA00022705"/>
    </source>
</evidence>
<name>A0A1F5SQG5_9BACT</name>
<dbReference type="InterPro" id="IPR005790">
    <property type="entry name" value="DNA_polIII_delta"/>
</dbReference>
<dbReference type="Proteomes" id="UP000178925">
    <property type="component" value="Unassembled WGS sequence"/>
</dbReference>
<dbReference type="InterPro" id="IPR027417">
    <property type="entry name" value="P-loop_NTPase"/>
</dbReference>
<comment type="caution">
    <text evidence="11">The sequence shown here is derived from an EMBL/GenBank/DDBJ whole genome shotgun (WGS) entry which is preliminary data.</text>
</comment>
<dbReference type="InterPro" id="IPR008921">
    <property type="entry name" value="DNA_pol3_clamp-load_cplx_C"/>
</dbReference>
<evidence type="ECO:0000313" key="11">
    <source>
        <dbReference type="EMBL" id="OGF28922.1"/>
    </source>
</evidence>
<evidence type="ECO:0000256" key="3">
    <source>
        <dbReference type="ARBA" id="ARBA00022679"/>
    </source>
</evidence>
<evidence type="ECO:0000256" key="1">
    <source>
        <dbReference type="ARBA" id="ARBA00012417"/>
    </source>
</evidence>
<comment type="similarity">
    <text evidence="7">Belongs to the DNA polymerase HolA subunit family.</text>
</comment>
<dbReference type="EMBL" id="MFGC01000004">
    <property type="protein sequence ID" value="OGF28922.1"/>
    <property type="molecule type" value="Genomic_DNA"/>
</dbReference>
<evidence type="ECO:0000256" key="4">
    <source>
        <dbReference type="ARBA" id="ARBA00022695"/>
    </source>
</evidence>
<evidence type="ECO:0000256" key="8">
    <source>
        <dbReference type="ARBA" id="ARBA00049244"/>
    </source>
</evidence>
<feature type="domain" description="DNA polymerase III delta N-terminal" evidence="9">
    <location>
        <begin position="5"/>
        <end position="114"/>
    </location>
</feature>
<dbReference type="EC" id="2.7.7.7" evidence="1"/>
<dbReference type="GO" id="GO:0003887">
    <property type="term" value="F:DNA-directed DNA polymerase activity"/>
    <property type="evidence" value="ECO:0007669"/>
    <property type="project" value="UniProtKB-KW"/>
</dbReference>
<keyword evidence="5" id="KW-0235">DNA replication</keyword>
<evidence type="ECO:0000256" key="6">
    <source>
        <dbReference type="ARBA" id="ARBA00022932"/>
    </source>
</evidence>
<evidence type="ECO:0000256" key="7">
    <source>
        <dbReference type="ARBA" id="ARBA00034754"/>
    </source>
</evidence>
<dbReference type="SUPFAM" id="SSF52540">
    <property type="entry name" value="P-loop containing nucleoside triphosphate hydrolases"/>
    <property type="match status" value="1"/>
</dbReference>
<evidence type="ECO:0000256" key="2">
    <source>
        <dbReference type="ARBA" id="ARBA00017703"/>
    </source>
</evidence>
<organism evidence="11 12">
    <name type="scientific">Candidatus Falkowbacteria bacterium RIFOXYA2_FULL_47_9</name>
    <dbReference type="NCBI Taxonomy" id="1797995"/>
    <lineage>
        <taxon>Bacteria</taxon>
        <taxon>Candidatus Falkowiibacteriota</taxon>
    </lineage>
</organism>
<dbReference type="Gene3D" id="1.20.272.10">
    <property type="match status" value="1"/>
</dbReference>
<dbReference type="InterPro" id="IPR048466">
    <property type="entry name" value="DNA_pol3_delta-like_C"/>
</dbReference>
<sequence length="328" mass="37359">MILFLHGPDAFHSRQKLNQLIEQFKKQRDPHGDNVIMLDGEKLTIDELNAKAAAQSLLAQKRLIIVEGLFSHREEAIFKGLLAYLEKNEKNGDNVLIFYENRELDATTFGAKKLTVARKKFFDYLAQQKYSEKFKLLTPVQLRVWIQETVRENGLAIAPADTALLINTLENDAWHIYNEMHKLIHFAKGQNKHSIDATDIRLLARGRLDDNIFSLTDAVSNNDRALFFSLLEGQLESGVSFQQILVMLTRQFKIILQIKESLLTQKNQKEIIAATKLHPFVVQKTTPQTRNFSVGSLKEIIGRLIVIDYQTKTGQADGLTGLTLLFAQ</sequence>
<protein>
    <recommendedName>
        <fullName evidence="2">DNA polymerase III subunit delta</fullName>
        <ecNumber evidence="1">2.7.7.7</ecNumber>
    </recommendedName>
</protein>
<gene>
    <name evidence="11" type="ORF">A2242_00910</name>
</gene>
<keyword evidence="6" id="KW-0239">DNA-directed DNA polymerase</keyword>
<dbReference type="NCBIfam" id="TIGR01128">
    <property type="entry name" value="holA"/>
    <property type="match status" value="1"/>
</dbReference>
<feature type="domain" description="DNA polymerase III delta subunit-like C-terminal" evidence="10">
    <location>
        <begin position="210"/>
        <end position="326"/>
    </location>
</feature>
<dbReference type="PANTHER" id="PTHR34388">
    <property type="entry name" value="DNA POLYMERASE III SUBUNIT DELTA"/>
    <property type="match status" value="1"/>
</dbReference>
<dbReference type="PANTHER" id="PTHR34388:SF1">
    <property type="entry name" value="DNA POLYMERASE III SUBUNIT DELTA"/>
    <property type="match status" value="1"/>
</dbReference>
<dbReference type="AlphaFoldDB" id="A0A1F5SQG5"/>
<dbReference type="Pfam" id="PF21694">
    <property type="entry name" value="DNA_pol3_delta_C"/>
    <property type="match status" value="1"/>
</dbReference>
<dbReference type="GO" id="GO:0003677">
    <property type="term" value="F:DNA binding"/>
    <property type="evidence" value="ECO:0007669"/>
    <property type="project" value="InterPro"/>
</dbReference>
<evidence type="ECO:0000259" key="10">
    <source>
        <dbReference type="Pfam" id="PF21694"/>
    </source>
</evidence>
<dbReference type="Gene3D" id="3.40.50.300">
    <property type="entry name" value="P-loop containing nucleotide triphosphate hydrolases"/>
    <property type="match status" value="1"/>
</dbReference>
<dbReference type="GO" id="GO:0006261">
    <property type="term" value="P:DNA-templated DNA replication"/>
    <property type="evidence" value="ECO:0007669"/>
    <property type="project" value="TreeGrafter"/>
</dbReference>
<dbReference type="Pfam" id="PF06144">
    <property type="entry name" value="DNA_pol3_delta"/>
    <property type="match status" value="1"/>
</dbReference>
<accession>A0A1F5SQG5</accession>
<reference evidence="11 12" key="1">
    <citation type="journal article" date="2016" name="Nat. Commun.">
        <title>Thousands of microbial genomes shed light on interconnected biogeochemical processes in an aquifer system.</title>
        <authorList>
            <person name="Anantharaman K."/>
            <person name="Brown C.T."/>
            <person name="Hug L.A."/>
            <person name="Sharon I."/>
            <person name="Castelle C.J."/>
            <person name="Probst A.J."/>
            <person name="Thomas B.C."/>
            <person name="Singh A."/>
            <person name="Wilkins M.J."/>
            <person name="Karaoz U."/>
            <person name="Brodie E.L."/>
            <person name="Williams K.H."/>
            <person name="Hubbard S.S."/>
            <person name="Banfield J.F."/>
        </authorList>
    </citation>
    <scope>NUCLEOTIDE SEQUENCE [LARGE SCALE GENOMIC DNA]</scope>
</reference>
<dbReference type="STRING" id="1797995.A2242_00910"/>
<evidence type="ECO:0000313" key="12">
    <source>
        <dbReference type="Proteomes" id="UP000178925"/>
    </source>
</evidence>
<comment type="catalytic activity">
    <reaction evidence="8">
        <text>DNA(n) + a 2'-deoxyribonucleoside 5'-triphosphate = DNA(n+1) + diphosphate</text>
        <dbReference type="Rhea" id="RHEA:22508"/>
        <dbReference type="Rhea" id="RHEA-COMP:17339"/>
        <dbReference type="Rhea" id="RHEA-COMP:17340"/>
        <dbReference type="ChEBI" id="CHEBI:33019"/>
        <dbReference type="ChEBI" id="CHEBI:61560"/>
        <dbReference type="ChEBI" id="CHEBI:173112"/>
        <dbReference type="EC" id="2.7.7.7"/>
    </reaction>
</comment>
<dbReference type="Gene3D" id="1.10.8.60">
    <property type="match status" value="1"/>
</dbReference>